<dbReference type="Gene3D" id="3.30.70.250">
    <property type="entry name" value="Malonyl-CoA ACP transacylase, ACP-binding"/>
    <property type="match status" value="1"/>
</dbReference>
<dbReference type="EC" id="2.3.1.39" evidence="1"/>
<dbReference type="RefSeq" id="WP_044840490.1">
    <property type="nucleotide sequence ID" value="NZ_CP059733.1"/>
</dbReference>
<dbReference type="AlphaFoldDB" id="A0AAE9Z669"/>
<dbReference type="KEGG" id="tvd:SG34_003420"/>
<dbReference type="Proteomes" id="UP000032352">
    <property type="component" value="Chromosome"/>
</dbReference>
<evidence type="ECO:0000256" key="4">
    <source>
        <dbReference type="ARBA" id="ARBA00048462"/>
    </source>
</evidence>
<comment type="catalytic activity">
    <reaction evidence="4">
        <text>holo-[ACP] + malonyl-CoA = malonyl-[ACP] + CoA</text>
        <dbReference type="Rhea" id="RHEA:41792"/>
        <dbReference type="Rhea" id="RHEA-COMP:9623"/>
        <dbReference type="Rhea" id="RHEA-COMP:9685"/>
        <dbReference type="ChEBI" id="CHEBI:57287"/>
        <dbReference type="ChEBI" id="CHEBI:57384"/>
        <dbReference type="ChEBI" id="CHEBI:64479"/>
        <dbReference type="ChEBI" id="CHEBI:78449"/>
        <dbReference type="EC" id="2.3.1.39"/>
    </reaction>
</comment>
<evidence type="ECO:0000313" key="5">
    <source>
        <dbReference type="EMBL" id="WDE05993.1"/>
    </source>
</evidence>
<dbReference type="GO" id="GO:0006633">
    <property type="term" value="P:fatty acid biosynthetic process"/>
    <property type="evidence" value="ECO:0007669"/>
    <property type="project" value="TreeGrafter"/>
</dbReference>
<proteinExistence type="predicted"/>
<dbReference type="InterPro" id="IPR001227">
    <property type="entry name" value="Ac_transferase_dom_sf"/>
</dbReference>
<evidence type="ECO:0000256" key="3">
    <source>
        <dbReference type="ARBA" id="ARBA00023315"/>
    </source>
</evidence>
<gene>
    <name evidence="5" type="ORF">SG34_003420</name>
</gene>
<dbReference type="InterPro" id="IPR050858">
    <property type="entry name" value="Mal-CoA-ACP_Trans/PKS_FabD"/>
</dbReference>
<evidence type="ECO:0000256" key="2">
    <source>
        <dbReference type="ARBA" id="ARBA00022679"/>
    </source>
</evidence>
<reference evidence="5 6" key="1">
    <citation type="journal article" date="2015" name="Genome Announc.">
        <title>Draft Genome Sequences of Marine Isolates of Thalassomonas viridans and Thalassomonas actiniarum.</title>
        <authorList>
            <person name="Olonade I."/>
            <person name="van Zyl L.J."/>
            <person name="Trindade M."/>
        </authorList>
    </citation>
    <scope>NUCLEOTIDE SEQUENCE [LARGE SCALE GENOMIC DNA]</scope>
    <source>
        <strain evidence="5 6">XOM25</strain>
    </source>
</reference>
<accession>A0AAE9Z669</accession>
<dbReference type="PANTHER" id="PTHR42681:SF1">
    <property type="entry name" value="MALONYL-COA-ACYL CARRIER PROTEIN TRANSACYLASE, MITOCHONDRIAL"/>
    <property type="match status" value="1"/>
</dbReference>
<dbReference type="SUPFAM" id="SSF52151">
    <property type="entry name" value="FabD/lysophospholipase-like"/>
    <property type="match status" value="1"/>
</dbReference>
<protein>
    <recommendedName>
        <fullName evidence="1">[acyl-carrier-protein] S-malonyltransferase</fullName>
        <ecNumber evidence="1">2.3.1.39</ecNumber>
    </recommendedName>
</protein>
<dbReference type="GO" id="GO:0004314">
    <property type="term" value="F:[acyl-carrier-protein] S-malonyltransferase activity"/>
    <property type="evidence" value="ECO:0007669"/>
    <property type="project" value="UniProtKB-EC"/>
</dbReference>
<dbReference type="PANTHER" id="PTHR42681">
    <property type="entry name" value="MALONYL-COA-ACYL CARRIER PROTEIN TRANSACYLASE, MITOCHONDRIAL"/>
    <property type="match status" value="1"/>
</dbReference>
<keyword evidence="3" id="KW-0012">Acyltransferase</keyword>
<dbReference type="Gene3D" id="3.40.366.10">
    <property type="entry name" value="Malonyl-Coenzyme A Acyl Carrier Protein, domain 2"/>
    <property type="match status" value="1"/>
</dbReference>
<keyword evidence="6" id="KW-1185">Reference proteome</keyword>
<dbReference type="EMBL" id="CP059733">
    <property type="protein sequence ID" value="WDE05993.1"/>
    <property type="molecule type" value="Genomic_DNA"/>
</dbReference>
<evidence type="ECO:0000313" key="6">
    <source>
        <dbReference type="Proteomes" id="UP000032352"/>
    </source>
</evidence>
<sequence>MSSTETTNTNPGKKRVVVICPGRGTYNKEELGYLQRLHADKTELVEVIDNYRAGQGQQSISELDGMDKYSMRLHTAGENASALIYACAAADYQAINRDEYDIVAVTGNSMGWYIALAVAGALKPEAAIELINTMGSMMTDGVIGGQMIYPVINEDWQQDDEVRKQVLAWMDEVNQIAGAEVHISIELGGYLVFGGNKEGLAALEQKLPVVQDRYPMNLFNHAAFHTPLLQGTSEKAKTMLAKSLFDKPQVPMIDGEGQIWQPYGADLDALYDYTLGTQVVAPYNFSKAIEVAIKEYAPDKLIILGPGATLGGAVAQCLIRHQWLGMQTKADFISQQKEEPFILAMGLEDQRKLVIAGDSSGS</sequence>
<name>A0AAE9Z669_9GAMM</name>
<keyword evidence="2" id="KW-0808">Transferase</keyword>
<evidence type="ECO:0000256" key="1">
    <source>
        <dbReference type="ARBA" id="ARBA00013258"/>
    </source>
</evidence>
<reference evidence="5 6" key="2">
    <citation type="journal article" date="2022" name="Mar. Drugs">
        <title>Bioassay-Guided Fractionation Leads to the Detection of Cholic Acid Generated by the Rare Thalassomonas sp.</title>
        <authorList>
            <person name="Pheiffer F."/>
            <person name="Schneider Y.K."/>
            <person name="Hansen E.H."/>
            <person name="Andersen J.H."/>
            <person name="Isaksson J."/>
            <person name="Busche T."/>
            <person name="R C."/>
            <person name="Kalinowski J."/>
            <person name="Zyl L.V."/>
            <person name="Trindade M."/>
        </authorList>
    </citation>
    <scope>NUCLEOTIDE SEQUENCE [LARGE SCALE GENOMIC DNA]</scope>
    <source>
        <strain evidence="5 6">XOM25</strain>
    </source>
</reference>
<dbReference type="InterPro" id="IPR016035">
    <property type="entry name" value="Acyl_Trfase/lysoPLipase"/>
</dbReference>
<organism evidence="5 6">
    <name type="scientific">Thalassomonas viridans</name>
    <dbReference type="NCBI Taxonomy" id="137584"/>
    <lineage>
        <taxon>Bacteria</taxon>
        <taxon>Pseudomonadati</taxon>
        <taxon>Pseudomonadota</taxon>
        <taxon>Gammaproteobacteria</taxon>
        <taxon>Alteromonadales</taxon>
        <taxon>Colwelliaceae</taxon>
        <taxon>Thalassomonas</taxon>
    </lineage>
</organism>